<dbReference type="PROSITE" id="PS00455">
    <property type="entry name" value="AMP_BINDING"/>
    <property type="match status" value="1"/>
</dbReference>
<proteinExistence type="inferred from homology"/>
<protein>
    <submittedName>
        <fullName evidence="7">Acetyl-CoA synthetase</fullName>
    </submittedName>
</protein>
<evidence type="ECO:0000259" key="6">
    <source>
        <dbReference type="Pfam" id="PF13193"/>
    </source>
</evidence>
<dbReference type="GO" id="GO:0004321">
    <property type="term" value="F:fatty-acyl-CoA synthase activity"/>
    <property type="evidence" value="ECO:0007669"/>
    <property type="project" value="TreeGrafter"/>
</dbReference>
<dbReference type="InterPro" id="IPR042099">
    <property type="entry name" value="ANL_N_sf"/>
</dbReference>
<keyword evidence="2" id="KW-0436">Ligase</keyword>
<evidence type="ECO:0000256" key="3">
    <source>
        <dbReference type="ARBA" id="ARBA00022741"/>
    </source>
</evidence>
<evidence type="ECO:0000259" key="5">
    <source>
        <dbReference type="Pfam" id="PF00501"/>
    </source>
</evidence>
<gene>
    <name evidence="7" type="ORF">SAMN05216446_1086</name>
</gene>
<dbReference type="Gene3D" id="3.40.50.12780">
    <property type="entry name" value="N-terminal domain of ligase-like"/>
    <property type="match status" value="1"/>
</dbReference>
<keyword evidence="3" id="KW-0547">Nucleotide-binding</keyword>
<sequence>MRALGRHRLLTRTVPYDGQAQARLGLPYPTAGIRRHVPKRIETMRYISEKYLSESRNRKGEVAHLSLHYPEDFNWAYDVVDDIADHEPHRLAMTWTNPEGEEHFFSFGDMKYWSDKTANFLADQGIRKGDNVLVILRRHYQFWFTAVALHKIGAVLVPATFMLRDRDMEYRLQAGNIKAVICTDKGGVPDVVDHVAKRCPDLELKIVVNGGGAGMSNGVTEGPCDRDAYLSGPDHVCELPCERRGWVDFNTGVRAAREFWVRVPTSVSEPFIMYFSSGTTGEPKMVLHNGTYALAHTVTAKLWHNVTGDGGLHLTIADTGWAKAVWGKLYGAWTMETAVMVYDFDRFHANEILDLVSKYNVTTLCCPPTMYRLMKNEGVRGHDLSPLKYCTTAGESLNPDLLEYWREQTGLTIYEGFGQTETPLTIANLNNSKPLSGSMGKVVPLYDIQILHDDGTPCDYGETGEICIRYDRENPPEGILMCYYHNEEKTNEAIHDGWYHTGDTAWKDEDEYLHYVGRNDDVIKSSGYRIGPTEIESVLLQRPEVRECAVTGVPDPVRGKAVKASIVLNKGYEGSDELTRDLQRYVKTETAPYKYPRIIDYVDELPKTVNGKIRRAAIRDHDDEAAGKKPTHSAKIDGLV</sequence>
<keyword evidence="4" id="KW-0067">ATP-binding</keyword>
<dbReference type="PANTHER" id="PTHR43605:SF10">
    <property type="entry name" value="ACYL-COA SYNTHETASE MEDIUM CHAIN FAMILY MEMBER 3"/>
    <property type="match status" value="1"/>
</dbReference>
<reference evidence="8" key="1">
    <citation type="submission" date="2016-10" db="EMBL/GenBank/DDBJ databases">
        <authorList>
            <person name="Varghese N."/>
            <person name="Submissions S."/>
        </authorList>
    </citation>
    <scope>NUCLEOTIDE SEQUENCE [LARGE SCALE GENOMIC DNA]</scope>
    <source>
        <strain evidence="8">KHGC19</strain>
    </source>
</reference>
<dbReference type="GO" id="GO:0015645">
    <property type="term" value="F:fatty acid ligase activity"/>
    <property type="evidence" value="ECO:0007669"/>
    <property type="project" value="TreeGrafter"/>
</dbReference>
<evidence type="ECO:0000313" key="8">
    <source>
        <dbReference type="Proteomes" id="UP000199128"/>
    </source>
</evidence>
<name>A0A1H9PNT0_9ACTN</name>
<evidence type="ECO:0000256" key="4">
    <source>
        <dbReference type="ARBA" id="ARBA00022840"/>
    </source>
</evidence>
<dbReference type="InterPro" id="IPR051087">
    <property type="entry name" value="Mitochondrial_ACSM"/>
</dbReference>
<evidence type="ECO:0000256" key="1">
    <source>
        <dbReference type="ARBA" id="ARBA00006432"/>
    </source>
</evidence>
<dbReference type="GO" id="GO:0016405">
    <property type="term" value="F:CoA-ligase activity"/>
    <property type="evidence" value="ECO:0007669"/>
    <property type="project" value="UniProtKB-ARBA"/>
</dbReference>
<feature type="domain" description="AMP-dependent synthetase/ligase" evidence="5">
    <location>
        <begin position="83"/>
        <end position="469"/>
    </location>
</feature>
<accession>A0A1H9PNT0</accession>
<dbReference type="FunFam" id="3.30.300.30:FF:000005">
    <property type="entry name" value="Acyl-coenzyme A synthetase ACSM5, mitochondrial"/>
    <property type="match status" value="1"/>
</dbReference>
<dbReference type="InterPro" id="IPR020845">
    <property type="entry name" value="AMP-binding_CS"/>
</dbReference>
<evidence type="ECO:0000256" key="2">
    <source>
        <dbReference type="ARBA" id="ARBA00022598"/>
    </source>
</evidence>
<dbReference type="Pfam" id="PF00501">
    <property type="entry name" value="AMP-binding"/>
    <property type="match status" value="1"/>
</dbReference>
<dbReference type="PANTHER" id="PTHR43605">
    <property type="entry name" value="ACYL-COENZYME A SYNTHETASE"/>
    <property type="match status" value="1"/>
</dbReference>
<evidence type="ECO:0000313" key="7">
    <source>
        <dbReference type="EMBL" id="SER49842.1"/>
    </source>
</evidence>
<dbReference type="AlphaFoldDB" id="A0A1H9PNT0"/>
<dbReference type="GO" id="GO:0006633">
    <property type="term" value="P:fatty acid biosynthetic process"/>
    <property type="evidence" value="ECO:0007669"/>
    <property type="project" value="TreeGrafter"/>
</dbReference>
<dbReference type="Pfam" id="PF13193">
    <property type="entry name" value="AMP-binding_C"/>
    <property type="match status" value="1"/>
</dbReference>
<dbReference type="InterPro" id="IPR000873">
    <property type="entry name" value="AMP-dep_synth/lig_dom"/>
</dbReference>
<dbReference type="Proteomes" id="UP000199128">
    <property type="component" value="Unassembled WGS sequence"/>
</dbReference>
<dbReference type="InterPro" id="IPR045851">
    <property type="entry name" value="AMP-bd_C_sf"/>
</dbReference>
<dbReference type="SUPFAM" id="SSF56801">
    <property type="entry name" value="Acetyl-CoA synthetase-like"/>
    <property type="match status" value="1"/>
</dbReference>
<dbReference type="GO" id="GO:0006637">
    <property type="term" value="P:acyl-CoA metabolic process"/>
    <property type="evidence" value="ECO:0007669"/>
    <property type="project" value="TreeGrafter"/>
</dbReference>
<dbReference type="InterPro" id="IPR025110">
    <property type="entry name" value="AMP-bd_C"/>
</dbReference>
<organism evidence="7 8">
    <name type="scientific">Parafannyhessea umbonata</name>
    <dbReference type="NCBI Taxonomy" id="604330"/>
    <lineage>
        <taxon>Bacteria</taxon>
        <taxon>Bacillati</taxon>
        <taxon>Actinomycetota</taxon>
        <taxon>Coriobacteriia</taxon>
        <taxon>Coriobacteriales</taxon>
        <taxon>Atopobiaceae</taxon>
        <taxon>Parafannyhessea</taxon>
    </lineage>
</organism>
<dbReference type="EMBL" id="FOGP01000003">
    <property type="protein sequence ID" value="SER49842.1"/>
    <property type="molecule type" value="Genomic_DNA"/>
</dbReference>
<dbReference type="GO" id="GO:0005524">
    <property type="term" value="F:ATP binding"/>
    <property type="evidence" value="ECO:0007669"/>
    <property type="project" value="UniProtKB-KW"/>
</dbReference>
<feature type="domain" description="AMP-binding enzyme C-terminal" evidence="6">
    <location>
        <begin position="534"/>
        <end position="612"/>
    </location>
</feature>
<dbReference type="Gene3D" id="3.30.300.30">
    <property type="match status" value="1"/>
</dbReference>
<comment type="similarity">
    <text evidence="1">Belongs to the ATP-dependent AMP-binding enzyme family.</text>
</comment>